<reference evidence="2 3" key="1">
    <citation type="journal article" date="2021" name="Elife">
        <title>Chloroplast acquisition without the gene transfer in kleptoplastic sea slugs, Plakobranchus ocellatus.</title>
        <authorList>
            <person name="Maeda T."/>
            <person name="Takahashi S."/>
            <person name="Yoshida T."/>
            <person name="Shimamura S."/>
            <person name="Takaki Y."/>
            <person name="Nagai Y."/>
            <person name="Toyoda A."/>
            <person name="Suzuki Y."/>
            <person name="Arimoto A."/>
            <person name="Ishii H."/>
            <person name="Satoh N."/>
            <person name="Nishiyama T."/>
            <person name="Hasebe M."/>
            <person name="Maruyama T."/>
            <person name="Minagawa J."/>
            <person name="Obokata J."/>
            <person name="Shigenobu S."/>
        </authorList>
    </citation>
    <scope>NUCLEOTIDE SEQUENCE [LARGE SCALE GENOMIC DNA]</scope>
</reference>
<dbReference type="AlphaFoldDB" id="A0AAV4EYU1"/>
<dbReference type="PROSITE" id="PS50209">
    <property type="entry name" value="CARD"/>
    <property type="match status" value="1"/>
</dbReference>
<evidence type="ECO:0000313" key="2">
    <source>
        <dbReference type="EMBL" id="GFR66122.1"/>
    </source>
</evidence>
<dbReference type="SUPFAM" id="SSF48452">
    <property type="entry name" value="TPR-like"/>
    <property type="match status" value="1"/>
</dbReference>
<dbReference type="SUPFAM" id="SSF47986">
    <property type="entry name" value="DEATH domain"/>
    <property type="match status" value="1"/>
</dbReference>
<dbReference type="InterPro" id="IPR011029">
    <property type="entry name" value="DEATH-like_dom_sf"/>
</dbReference>
<evidence type="ECO:0000313" key="3">
    <source>
        <dbReference type="Proteomes" id="UP000762676"/>
    </source>
</evidence>
<dbReference type="InterPro" id="IPR042476">
    <property type="entry name" value="APPBP2"/>
</dbReference>
<sequence>MATSIRRNTFVLKDPTVLGPRIGPSTGKNKQNVMRLKVNKIALVQELRVEHVTGFLVQSGVITDKDIKKIDGGHTPQDKARILVDLLPTKSKDTEWYKHFREALQNPEASPDTKRRYKLLVDFLDNTVIHRPTSQAGRFRDSLPPGKVLRGLEPLPGVNEKETSDFKHYQRLPDIGYSQEESSIKLTRRGSENTPGMDMEDGFSILSLDSNRNMTLVKGFFQQWLPTPDNFRSLIDIDPEHQQRLKSSSNPADHQMLAKEEMSLKNLRKLEIIATLAIRKQLPSGFELCMCDAVQDILNQQELHHLYLKHLMILQAADLNLVKDICMSYETVLQMLDSSSMTEIVTQVIQTGLKLASFLMTINHLDSADSVLTNTLNFLGRDANLDAWLPRYQAYVKLMHCRNLACQPDKAQLAYFDAAQMQFQEVDTEDPAAVVRTLCVAVNAYCAQWMVRKTEALAVFLVQYARSKFGERHPLYIEALIHFCHFNNEFKQDSVGLEVAKELLYAAKQTYGCESIQVASAHRALSKALMCTHKMETDDYYTHAMDAVRIARAVLGQHAPRLHVYLHTLASALQWKALHCPKEVHDSTLRWAEAEAKQALSLVSATFGEISLKSAHMLLLLGQIYSKMNRLDAAERHMIQAVDYLKLCQPPSSHYLLLGMANLATFYKIILKPELAVPRYQYVVDHAEPTGWYLKWIHMCYETLASLLTATGQTRQADQVQVQLSHWLKAHPHNAKGPKPVDLATLRLAEPPTSFVQFVDVADLWGAAVRKVRGLPQEGGTMALGEQDEVAEEGGEQTQNVLVVQRDDCSNVDSAIVGSDQTNSKDSSN</sequence>
<dbReference type="EMBL" id="BMAT01011069">
    <property type="protein sequence ID" value="GFR66122.1"/>
    <property type="molecule type" value="Genomic_DNA"/>
</dbReference>
<dbReference type="PANTHER" id="PTHR46575">
    <property type="entry name" value="AMYLOID PROTEIN-BINDING PROTEIN 2"/>
    <property type="match status" value="1"/>
</dbReference>
<dbReference type="Pfam" id="PF00619">
    <property type="entry name" value="CARD"/>
    <property type="match status" value="1"/>
</dbReference>
<dbReference type="InterPro" id="IPR001315">
    <property type="entry name" value="CARD"/>
</dbReference>
<protein>
    <submittedName>
        <fullName evidence="2">Amyloid protein-binding protein 2</fullName>
    </submittedName>
</protein>
<dbReference type="InterPro" id="IPR011990">
    <property type="entry name" value="TPR-like_helical_dom_sf"/>
</dbReference>
<dbReference type="GO" id="GO:0042981">
    <property type="term" value="P:regulation of apoptotic process"/>
    <property type="evidence" value="ECO:0007669"/>
    <property type="project" value="InterPro"/>
</dbReference>
<evidence type="ECO:0000259" key="1">
    <source>
        <dbReference type="PROSITE" id="PS50209"/>
    </source>
</evidence>
<dbReference type="GO" id="GO:0043161">
    <property type="term" value="P:proteasome-mediated ubiquitin-dependent protein catabolic process"/>
    <property type="evidence" value="ECO:0007669"/>
    <property type="project" value="TreeGrafter"/>
</dbReference>
<dbReference type="PANTHER" id="PTHR46575:SF1">
    <property type="entry name" value="AMYLOID PROTEIN-BINDING PROTEIN 2"/>
    <property type="match status" value="1"/>
</dbReference>
<dbReference type="GO" id="GO:0031462">
    <property type="term" value="C:Cul2-RING ubiquitin ligase complex"/>
    <property type="evidence" value="ECO:0007669"/>
    <property type="project" value="TreeGrafter"/>
</dbReference>
<keyword evidence="3" id="KW-1185">Reference proteome</keyword>
<proteinExistence type="predicted"/>
<dbReference type="CDD" id="cd01671">
    <property type="entry name" value="CARD"/>
    <property type="match status" value="1"/>
</dbReference>
<dbReference type="GO" id="GO:0006886">
    <property type="term" value="P:intracellular protein transport"/>
    <property type="evidence" value="ECO:0007669"/>
    <property type="project" value="InterPro"/>
</dbReference>
<accession>A0AAV4EYU1</accession>
<gene>
    <name evidence="2" type="ORF">ElyMa_005549900</name>
</gene>
<dbReference type="Proteomes" id="UP000762676">
    <property type="component" value="Unassembled WGS sequence"/>
</dbReference>
<comment type="caution">
    <text evidence="2">The sequence shown here is derived from an EMBL/GenBank/DDBJ whole genome shotgun (WGS) entry which is preliminary data.</text>
</comment>
<organism evidence="2 3">
    <name type="scientific">Elysia marginata</name>
    <dbReference type="NCBI Taxonomy" id="1093978"/>
    <lineage>
        <taxon>Eukaryota</taxon>
        <taxon>Metazoa</taxon>
        <taxon>Spiralia</taxon>
        <taxon>Lophotrochozoa</taxon>
        <taxon>Mollusca</taxon>
        <taxon>Gastropoda</taxon>
        <taxon>Heterobranchia</taxon>
        <taxon>Euthyneura</taxon>
        <taxon>Panpulmonata</taxon>
        <taxon>Sacoglossa</taxon>
        <taxon>Placobranchoidea</taxon>
        <taxon>Plakobranchidae</taxon>
        <taxon>Elysia</taxon>
    </lineage>
</organism>
<dbReference type="GO" id="GO:1990756">
    <property type="term" value="F:ubiquitin-like ligase-substrate adaptor activity"/>
    <property type="evidence" value="ECO:0007669"/>
    <property type="project" value="TreeGrafter"/>
</dbReference>
<name>A0AAV4EYU1_9GAST</name>
<dbReference type="Gene3D" id="1.10.533.10">
    <property type="entry name" value="Death Domain, Fas"/>
    <property type="match status" value="1"/>
</dbReference>
<dbReference type="Gene3D" id="1.25.40.10">
    <property type="entry name" value="Tetratricopeptide repeat domain"/>
    <property type="match status" value="1"/>
</dbReference>
<feature type="domain" description="CARD" evidence="1">
    <location>
        <begin position="36"/>
        <end position="106"/>
    </location>
</feature>